<keyword evidence="4" id="KW-1185">Reference proteome</keyword>
<name>A0A939PIX6_9ACTN</name>
<dbReference type="Proteomes" id="UP000669179">
    <property type="component" value="Unassembled WGS sequence"/>
</dbReference>
<protein>
    <recommendedName>
        <fullName evidence="2">Multidrug resistance protein MdtA-like C-terminal permuted SH3 domain-containing protein</fullName>
    </recommendedName>
</protein>
<dbReference type="PANTHER" id="PTHR30469">
    <property type="entry name" value="MULTIDRUG RESISTANCE PROTEIN MDTA"/>
    <property type="match status" value="1"/>
</dbReference>
<feature type="region of interest" description="Disordered" evidence="1">
    <location>
        <begin position="216"/>
        <end position="250"/>
    </location>
</feature>
<dbReference type="Gene3D" id="2.40.420.20">
    <property type="match status" value="1"/>
</dbReference>
<proteinExistence type="predicted"/>
<dbReference type="GO" id="GO:1990281">
    <property type="term" value="C:efflux pump complex"/>
    <property type="evidence" value="ECO:0007669"/>
    <property type="project" value="TreeGrafter"/>
</dbReference>
<feature type="compositionally biased region" description="Basic and acidic residues" evidence="1">
    <location>
        <begin position="329"/>
        <end position="339"/>
    </location>
</feature>
<dbReference type="GO" id="GO:0015562">
    <property type="term" value="F:efflux transmembrane transporter activity"/>
    <property type="evidence" value="ECO:0007669"/>
    <property type="project" value="TreeGrafter"/>
</dbReference>
<evidence type="ECO:0000313" key="4">
    <source>
        <dbReference type="Proteomes" id="UP000669179"/>
    </source>
</evidence>
<accession>A0A939PIX6</accession>
<dbReference type="InterPro" id="IPR058627">
    <property type="entry name" value="MdtA-like_C"/>
</dbReference>
<dbReference type="AlphaFoldDB" id="A0A939PIX6"/>
<feature type="compositionally biased region" description="Gly residues" evidence="1">
    <location>
        <begin position="365"/>
        <end position="375"/>
    </location>
</feature>
<gene>
    <name evidence="3" type="ORF">J4573_38385</name>
</gene>
<evidence type="ECO:0000313" key="3">
    <source>
        <dbReference type="EMBL" id="MBO2453013.1"/>
    </source>
</evidence>
<evidence type="ECO:0000256" key="1">
    <source>
        <dbReference type="SAM" id="MobiDB-lite"/>
    </source>
</evidence>
<sequence length="383" mass="38487">MPRWANRLVKAGIIAAVLATVGGTGWLAGHGAASPERPTDDLPVADLSPKPITVTKGEIVSRLTVDAVVRADPSTPVRSTKQGAVAAVYRKNGQKVTKGQTILTVKLPSADEGDGGDPGQDGTAKKPAKKPKAKIVSVTAPVSGTLTGLNAAVGQDINPSEPVAQIDRGRFQAVATIAGKEVYRLYNKPEEVKLAIDHGPSPFRCKLLAYGAGASDKGGKGSSGGGGGPQDGGGDSGDGGDQGGGGGDNVEVTCRIPSSERVFAGIRGKMAITTDSVHDAVVVPLSAVLGENDKGRVTVIGDDGKREIRKVTLGINDGKQVEVTDGLSEGDKILDRAPDDPSFDAPGKPDDGGGDGDSPPDDGGMDGGDGGGGGDAPVMVPSG</sequence>
<dbReference type="RefSeq" id="WP_208261030.1">
    <property type="nucleotide sequence ID" value="NZ_JAGEOJ010000018.1"/>
</dbReference>
<feature type="domain" description="Multidrug resistance protein MdtA-like C-terminal permuted SH3" evidence="2">
    <location>
        <begin position="279"/>
        <end position="333"/>
    </location>
</feature>
<feature type="compositionally biased region" description="Acidic residues" evidence="1">
    <location>
        <begin position="352"/>
        <end position="364"/>
    </location>
</feature>
<feature type="compositionally biased region" description="Gly residues" evidence="1">
    <location>
        <begin position="220"/>
        <end position="248"/>
    </location>
</feature>
<feature type="region of interest" description="Disordered" evidence="1">
    <location>
        <begin position="325"/>
        <end position="383"/>
    </location>
</feature>
<comment type="caution">
    <text evidence="3">The sequence shown here is derived from an EMBL/GenBank/DDBJ whole genome shotgun (WGS) entry which is preliminary data.</text>
</comment>
<dbReference type="Gene3D" id="2.40.50.100">
    <property type="match status" value="1"/>
</dbReference>
<dbReference type="Pfam" id="PF25967">
    <property type="entry name" value="RND-MFP_C"/>
    <property type="match status" value="1"/>
</dbReference>
<reference evidence="3" key="1">
    <citation type="submission" date="2021-03" db="EMBL/GenBank/DDBJ databases">
        <authorList>
            <person name="Kanchanasin P."/>
            <person name="Saeng-In P."/>
            <person name="Phongsopitanun W."/>
            <person name="Yuki M."/>
            <person name="Kudo T."/>
            <person name="Ohkuma M."/>
            <person name="Tanasupawat S."/>
        </authorList>
    </citation>
    <scope>NUCLEOTIDE SEQUENCE</scope>
    <source>
        <strain evidence="3">GKU 128</strain>
    </source>
</reference>
<dbReference type="EMBL" id="JAGEOJ010000018">
    <property type="protein sequence ID" value="MBO2453013.1"/>
    <property type="molecule type" value="Genomic_DNA"/>
</dbReference>
<evidence type="ECO:0000259" key="2">
    <source>
        <dbReference type="Pfam" id="PF25967"/>
    </source>
</evidence>
<feature type="region of interest" description="Disordered" evidence="1">
    <location>
        <begin position="106"/>
        <end position="132"/>
    </location>
</feature>
<organism evidence="3 4">
    <name type="scientific">Actinomadura barringtoniae</name>
    <dbReference type="NCBI Taxonomy" id="1427535"/>
    <lineage>
        <taxon>Bacteria</taxon>
        <taxon>Bacillati</taxon>
        <taxon>Actinomycetota</taxon>
        <taxon>Actinomycetes</taxon>
        <taxon>Streptosporangiales</taxon>
        <taxon>Thermomonosporaceae</taxon>
        <taxon>Actinomadura</taxon>
    </lineage>
</organism>